<keyword evidence="4 7" id="KW-0812">Transmembrane</keyword>
<evidence type="ECO:0000256" key="1">
    <source>
        <dbReference type="ARBA" id="ARBA00004651"/>
    </source>
</evidence>
<proteinExistence type="inferred from homology"/>
<keyword evidence="10" id="KW-1185">Reference proteome</keyword>
<protein>
    <submittedName>
        <fullName evidence="9">Peptide/nickel transport system permease protein</fullName>
    </submittedName>
</protein>
<keyword evidence="6 7" id="KW-0472">Membrane</keyword>
<feature type="transmembrane region" description="Helical" evidence="7">
    <location>
        <begin position="232"/>
        <end position="253"/>
    </location>
</feature>
<comment type="similarity">
    <text evidence="7">Belongs to the binding-protein-dependent transport system permease family.</text>
</comment>
<feature type="transmembrane region" description="Helical" evidence="7">
    <location>
        <begin position="260"/>
        <end position="278"/>
    </location>
</feature>
<dbReference type="Pfam" id="PF00528">
    <property type="entry name" value="BPD_transp_1"/>
    <property type="match status" value="1"/>
</dbReference>
<feature type="transmembrane region" description="Helical" evidence="7">
    <location>
        <begin position="315"/>
        <end position="333"/>
    </location>
</feature>
<dbReference type="AlphaFoldDB" id="A0A4Q7LYS6"/>
<feature type="transmembrane region" description="Helical" evidence="7">
    <location>
        <begin position="284"/>
        <end position="308"/>
    </location>
</feature>
<gene>
    <name evidence="9" type="ORF">EV141_0741</name>
</gene>
<evidence type="ECO:0000256" key="5">
    <source>
        <dbReference type="ARBA" id="ARBA00022989"/>
    </source>
</evidence>
<evidence type="ECO:0000313" key="9">
    <source>
        <dbReference type="EMBL" id="RZS59512.1"/>
    </source>
</evidence>
<feature type="transmembrane region" description="Helical" evidence="7">
    <location>
        <begin position="434"/>
        <end position="454"/>
    </location>
</feature>
<name>A0A4Q7LYS6_9MICO</name>
<keyword evidence="5 7" id="KW-1133">Transmembrane helix</keyword>
<evidence type="ECO:0000256" key="6">
    <source>
        <dbReference type="ARBA" id="ARBA00023136"/>
    </source>
</evidence>
<dbReference type="CDD" id="cd06261">
    <property type="entry name" value="TM_PBP2"/>
    <property type="match status" value="1"/>
</dbReference>
<feature type="transmembrane region" description="Helical" evidence="7">
    <location>
        <begin position="175"/>
        <end position="192"/>
    </location>
</feature>
<comment type="caution">
    <text evidence="9">The sequence shown here is derived from an EMBL/GenBank/DDBJ whole genome shotgun (WGS) entry which is preliminary data.</text>
</comment>
<dbReference type="Gene3D" id="1.10.3720.10">
    <property type="entry name" value="MetI-like"/>
    <property type="match status" value="1"/>
</dbReference>
<dbReference type="GO" id="GO:0055085">
    <property type="term" value="P:transmembrane transport"/>
    <property type="evidence" value="ECO:0007669"/>
    <property type="project" value="InterPro"/>
</dbReference>
<feature type="transmembrane region" description="Helical" evidence="7">
    <location>
        <begin position="480"/>
        <end position="505"/>
    </location>
</feature>
<accession>A0A4Q7LYS6</accession>
<dbReference type="SUPFAM" id="SSF161098">
    <property type="entry name" value="MetI-like"/>
    <property type="match status" value="1"/>
</dbReference>
<evidence type="ECO:0000259" key="8">
    <source>
        <dbReference type="PROSITE" id="PS50928"/>
    </source>
</evidence>
<evidence type="ECO:0000256" key="7">
    <source>
        <dbReference type="RuleBase" id="RU363032"/>
    </source>
</evidence>
<dbReference type="GO" id="GO:0005886">
    <property type="term" value="C:plasma membrane"/>
    <property type="evidence" value="ECO:0007669"/>
    <property type="project" value="UniProtKB-SubCell"/>
</dbReference>
<comment type="subcellular location">
    <subcellularLocation>
        <location evidence="1 7">Cell membrane</location>
        <topology evidence="1 7">Multi-pass membrane protein</topology>
    </subcellularLocation>
</comment>
<evidence type="ECO:0000256" key="4">
    <source>
        <dbReference type="ARBA" id="ARBA00022692"/>
    </source>
</evidence>
<keyword evidence="3" id="KW-1003">Cell membrane</keyword>
<feature type="transmembrane region" description="Helical" evidence="7">
    <location>
        <begin position="368"/>
        <end position="392"/>
    </location>
</feature>
<feature type="domain" description="ABC transmembrane type-1" evidence="8">
    <location>
        <begin position="103"/>
        <end position="498"/>
    </location>
</feature>
<evidence type="ECO:0000313" key="10">
    <source>
        <dbReference type="Proteomes" id="UP000293519"/>
    </source>
</evidence>
<organism evidence="9 10">
    <name type="scientific">Microcella putealis</name>
    <dbReference type="NCBI Taxonomy" id="337005"/>
    <lineage>
        <taxon>Bacteria</taxon>
        <taxon>Bacillati</taxon>
        <taxon>Actinomycetota</taxon>
        <taxon>Actinomycetes</taxon>
        <taxon>Micrococcales</taxon>
        <taxon>Microbacteriaceae</taxon>
        <taxon>Microcella</taxon>
    </lineage>
</organism>
<dbReference type="InterPro" id="IPR000515">
    <property type="entry name" value="MetI-like"/>
</dbReference>
<keyword evidence="2 7" id="KW-0813">Transport</keyword>
<dbReference type="PANTHER" id="PTHR30465">
    <property type="entry name" value="INNER MEMBRANE ABC TRANSPORTER"/>
    <property type="match status" value="1"/>
</dbReference>
<dbReference type="PANTHER" id="PTHR30465:SF0">
    <property type="entry name" value="OLIGOPEPTIDE TRANSPORT SYSTEM PERMEASE PROTEIN APPB"/>
    <property type="match status" value="1"/>
</dbReference>
<reference evidence="9 10" key="1">
    <citation type="journal article" date="2015" name="Stand. Genomic Sci.">
        <title>Genomic Encyclopedia of Bacterial and Archaeal Type Strains, Phase III: the genomes of soil and plant-associated and newly described type strains.</title>
        <authorList>
            <person name="Whitman W.B."/>
            <person name="Woyke T."/>
            <person name="Klenk H.P."/>
            <person name="Zhou Y."/>
            <person name="Lilburn T.G."/>
            <person name="Beck B.J."/>
            <person name="De Vos P."/>
            <person name="Vandamme P."/>
            <person name="Eisen J.A."/>
            <person name="Garrity G."/>
            <person name="Hugenholtz P."/>
            <person name="Kyrpides N.C."/>
        </authorList>
    </citation>
    <scope>NUCLEOTIDE SEQUENCE [LARGE SCALE GENOMIC DNA]</scope>
    <source>
        <strain evidence="9 10">CV2</strain>
    </source>
</reference>
<dbReference type="EMBL" id="SGWW01000001">
    <property type="protein sequence ID" value="RZS59512.1"/>
    <property type="molecule type" value="Genomic_DNA"/>
</dbReference>
<feature type="transmembrane region" description="Helical" evidence="7">
    <location>
        <begin position="107"/>
        <end position="130"/>
    </location>
</feature>
<feature type="transmembrane region" description="Helical" evidence="7">
    <location>
        <begin position="142"/>
        <end position="163"/>
    </location>
</feature>
<feature type="transmembrane region" description="Helical" evidence="7">
    <location>
        <begin position="204"/>
        <end position="226"/>
    </location>
</feature>
<dbReference type="InterPro" id="IPR035906">
    <property type="entry name" value="MetI-like_sf"/>
</dbReference>
<dbReference type="Proteomes" id="UP000293519">
    <property type="component" value="Unassembled WGS sequence"/>
</dbReference>
<dbReference type="PROSITE" id="PS50928">
    <property type="entry name" value="ABC_TM1"/>
    <property type="match status" value="1"/>
</dbReference>
<evidence type="ECO:0000256" key="3">
    <source>
        <dbReference type="ARBA" id="ARBA00022475"/>
    </source>
</evidence>
<sequence>MLSFILRRVFVSTLLLLGATFIMYLLTAASGDPLRDLRESREPNRDELIRIRSEQLNLDVPAPLRYFLWLSGAARCLIPFANACDLGVNVRNQQVTELLPIALGSTIQLLTGATLLAIVFGIIIGIVSALRQNTGFDLTVTFLVFLMFSLPSFFIAVLLKEFIAIGFNDFLADPNIPPAVLIGIGLVSGIIWQSIIGGDRRRRITVFAVSALATSGVFALMDAINWFRFPGIGPVALPLIAIGIAILTTTLFAGLQSRRALVTGLIAAALSIATYFSVQGLFDISTAGTIIIVGSILTAAGIAVGFFAGGYDRGVYMRIGGVTAALSFIVIVIDRFMQSWDDYFTDRSINGRPIATVGASTPTLDGDMWILGIDSFTHFLLPTLALVLISLASYTRYVRAGMLEVLNQDYIRTARAKGLGERTVVMRHAFRNSLIPLATFIPVDIAAVVGGAIITEQVFSISGMGQLFIRALSNVDPNPVMAYFVIVAVVVLIANLIADLSYAVLDPRVKAPQ</sequence>
<dbReference type="OrthoDB" id="147639at2"/>
<evidence type="ECO:0000256" key="2">
    <source>
        <dbReference type="ARBA" id="ARBA00022448"/>
    </source>
</evidence>